<gene>
    <name evidence="1" type="ORF">HK097_000922</name>
</gene>
<dbReference type="Proteomes" id="UP001212841">
    <property type="component" value="Unassembled WGS sequence"/>
</dbReference>
<protein>
    <submittedName>
        <fullName evidence="1">Uncharacterized protein</fullName>
    </submittedName>
</protein>
<reference evidence="1" key="1">
    <citation type="submission" date="2020-05" db="EMBL/GenBank/DDBJ databases">
        <title>Phylogenomic resolution of chytrid fungi.</title>
        <authorList>
            <person name="Stajich J.E."/>
            <person name="Amses K."/>
            <person name="Simmons R."/>
            <person name="Seto K."/>
            <person name="Myers J."/>
            <person name="Bonds A."/>
            <person name="Quandt C.A."/>
            <person name="Barry K."/>
            <person name="Liu P."/>
            <person name="Grigoriev I."/>
            <person name="Longcore J.E."/>
            <person name="James T.Y."/>
        </authorList>
    </citation>
    <scope>NUCLEOTIDE SEQUENCE</scope>
    <source>
        <strain evidence="1">JEL0318</strain>
    </source>
</reference>
<name>A0AAD5SJ92_9FUNG</name>
<organism evidence="1 2">
    <name type="scientific">Rhizophlyctis rosea</name>
    <dbReference type="NCBI Taxonomy" id="64517"/>
    <lineage>
        <taxon>Eukaryota</taxon>
        <taxon>Fungi</taxon>
        <taxon>Fungi incertae sedis</taxon>
        <taxon>Chytridiomycota</taxon>
        <taxon>Chytridiomycota incertae sedis</taxon>
        <taxon>Chytridiomycetes</taxon>
        <taxon>Rhizophlyctidales</taxon>
        <taxon>Rhizophlyctidaceae</taxon>
        <taxon>Rhizophlyctis</taxon>
    </lineage>
</organism>
<evidence type="ECO:0000313" key="1">
    <source>
        <dbReference type="EMBL" id="KAJ3054751.1"/>
    </source>
</evidence>
<dbReference type="EMBL" id="JADGJD010000118">
    <property type="protein sequence ID" value="KAJ3054751.1"/>
    <property type="molecule type" value="Genomic_DNA"/>
</dbReference>
<dbReference type="AlphaFoldDB" id="A0AAD5SJ92"/>
<evidence type="ECO:0000313" key="2">
    <source>
        <dbReference type="Proteomes" id="UP001212841"/>
    </source>
</evidence>
<sequence length="153" mass="16714">MLASTIPNRLTNPFNPMPLTRPEPAYFNKQGAQYTEDPFFKPDIYRRTVIGEESDAIKRLTKLTNLGNRTLRDVVNSASKALAASEIAHCKDQAAYILDQVTTAAIEIGGRHARLDLAKEMLFGAVIGGREETAAEAAVRAKANARRQVSDAA</sequence>
<comment type="caution">
    <text evidence="1">The sequence shown here is derived from an EMBL/GenBank/DDBJ whole genome shotgun (WGS) entry which is preliminary data.</text>
</comment>
<accession>A0AAD5SJ92</accession>
<keyword evidence="2" id="KW-1185">Reference proteome</keyword>
<proteinExistence type="predicted"/>